<feature type="domain" description="N-acetyltransferase" evidence="1">
    <location>
        <begin position="28"/>
        <end position="193"/>
    </location>
</feature>
<dbReference type="Pfam" id="PF00583">
    <property type="entry name" value="Acetyltransf_1"/>
    <property type="match status" value="1"/>
</dbReference>
<dbReference type="GO" id="GO:0016747">
    <property type="term" value="F:acyltransferase activity, transferring groups other than amino-acyl groups"/>
    <property type="evidence" value="ECO:0007669"/>
    <property type="project" value="InterPro"/>
</dbReference>
<organism evidence="2 3">
    <name type="scientific">Paraglomus brasilianum</name>
    <dbReference type="NCBI Taxonomy" id="144538"/>
    <lineage>
        <taxon>Eukaryota</taxon>
        <taxon>Fungi</taxon>
        <taxon>Fungi incertae sedis</taxon>
        <taxon>Mucoromycota</taxon>
        <taxon>Glomeromycotina</taxon>
        <taxon>Glomeromycetes</taxon>
        <taxon>Paraglomerales</taxon>
        <taxon>Paraglomeraceae</taxon>
        <taxon>Paraglomus</taxon>
    </lineage>
</organism>
<dbReference type="PANTHER" id="PTHR43138">
    <property type="entry name" value="ACETYLTRANSFERASE, GNAT FAMILY"/>
    <property type="match status" value="1"/>
</dbReference>
<dbReference type="PROSITE" id="PS51186">
    <property type="entry name" value="GNAT"/>
    <property type="match status" value="1"/>
</dbReference>
<dbReference type="InterPro" id="IPR052742">
    <property type="entry name" value="Mito_N-acetyltransferase"/>
</dbReference>
<comment type="caution">
    <text evidence="2">The sequence shown here is derived from an EMBL/GenBank/DDBJ whole genome shotgun (WGS) entry which is preliminary data.</text>
</comment>
<proteinExistence type="predicted"/>
<dbReference type="InterPro" id="IPR000182">
    <property type="entry name" value="GNAT_dom"/>
</dbReference>
<keyword evidence="3" id="KW-1185">Reference proteome</keyword>
<evidence type="ECO:0000259" key="1">
    <source>
        <dbReference type="PROSITE" id="PS51186"/>
    </source>
</evidence>
<accession>A0A9N8Z9E3</accession>
<reference evidence="2" key="1">
    <citation type="submission" date="2021-06" db="EMBL/GenBank/DDBJ databases">
        <authorList>
            <person name="Kallberg Y."/>
            <person name="Tangrot J."/>
            <person name="Rosling A."/>
        </authorList>
    </citation>
    <scope>NUCLEOTIDE SEQUENCE</scope>
    <source>
        <strain evidence="2">BR232B</strain>
    </source>
</reference>
<dbReference type="AlphaFoldDB" id="A0A9N8Z9E3"/>
<sequence>MNENIPRPLSTPSNILPIRSTLKSGFPILITSVTPSSSITRLNSLLNEIIEDGNTYPHEFPLNVDEFRNYFLSHDAFVAVKDISNEDVWRDEHVLGMFYVKPNYPGRCSHICNAGFVVPRKYRNNGVGKAMARAFIKIAPALGYKASVFNLVFETNIGSIKIWRDLGFKEIGRIPKAGRLRDHEDLVDALMFYYDFEQSQ</sequence>
<gene>
    <name evidence="2" type="ORF">PBRASI_LOCUS1252</name>
</gene>
<name>A0A9N8Z9E3_9GLOM</name>
<dbReference type="OrthoDB" id="10264707at2759"/>
<dbReference type="CDD" id="cd04301">
    <property type="entry name" value="NAT_SF"/>
    <property type="match status" value="1"/>
</dbReference>
<dbReference type="SUPFAM" id="SSF55729">
    <property type="entry name" value="Acyl-CoA N-acyltransferases (Nat)"/>
    <property type="match status" value="1"/>
</dbReference>
<evidence type="ECO:0000313" key="2">
    <source>
        <dbReference type="EMBL" id="CAG8474594.1"/>
    </source>
</evidence>
<dbReference type="GO" id="GO:0005634">
    <property type="term" value="C:nucleus"/>
    <property type="evidence" value="ECO:0007669"/>
    <property type="project" value="TreeGrafter"/>
</dbReference>
<evidence type="ECO:0000313" key="3">
    <source>
        <dbReference type="Proteomes" id="UP000789739"/>
    </source>
</evidence>
<protein>
    <submittedName>
        <fullName evidence="2">3962_t:CDS:1</fullName>
    </submittedName>
</protein>
<dbReference type="PANTHER" id="PTHR43138:SF1">
    <property type="entry name" value="N-ACETYLTRANSFERASE ACA1"/>
    <property type="match status" value="1"/>
</dbReference>
<dbReference type="InterPro" id="IPR016181">
    <property type="entry name" value="Acyl_CoA_acyltransferase"/>
</dbReference>
<dbReference type="EMBL" id="CAJVPI010000078">
    <property type="protein sequence ID" value="CAG8474594.1"/>
    <property type="molecule type" value="Genomic_DNA"/>
</dbReference>
<dbReference type="Gene3D" id="3.40.630.30">
    <property type="match status" value="1"/>
</dbReference>
<dbReference type="Proteomes" id="UP000789739">
    <property type="component" value="Unassembled WGS sequence"/>
</dbReference>